<dbReference type="PANTHER" id="PTHR40072:SF1">
    <property type="entry name" value="MOLYBDOPTERIN-GUANINE DINUCLEOTIDE BIOSYNTHESIS ADAPTER PROTEIN"/>
    <property type="match status" value="1"/>
</dbReference>
<feature type="domain" description="Molybdopterin-guanine dinucleotide biosynthesis protein B (MobB)" evidence="1">
    <location>
        <begin position="4"/>
        <end position="137"/>
    </location>
</feature>
<keyword evidence="3" id="KW-1185">Reference proteome</keyword>
<evidence type="ECO:0000313" key="2">
    <source>
        <dbReference type="EMBL" id="QDU97309.1"/>
    </source>
</evidence>
<dbReference type="CDD" id="cd03116">
    <property type="entry name" value="MobB"/>
    <property type="match status" value="1"/>
</dbReference>
<evidence type="ECO:0000259" key="1">
    <source>
        <dbReference type="Pfam" id="PF03205"/>
    </source>
</evidence>
<dbReference type="RefSeq" id="WP_145056095.1">
    <property type="nucleotide sequence ID" value="NZ_CP036433.1"/>
</dbReference>
<dbReference type="InterPro" id="IPR004435">
    <property type="entry name" value="MobB_dom"/>
</dbReference>
<accession>A0A518DZP5</accession>
<dbReference type="PANTHER" id="PTHR40072">
    <property type="entry name" value="MOLYBDOPTERIN-GUANINE DINUCLEOTIDE BIOSYNTHESIS ADAPTER PROTEIN-RELATED"/>
    <property type="match status" value="1"/>
</dbReference>
<dbReference type="GO" id="GO:0005525">
    <property type="term" value="F:GTP binding"/>
    <property type="evidence" value="ECO:0007669"/>
    <property type="project" value="InterPro"/>
</dbReference>
<dbReference type="GO" id="GO:0006777">
    <property type="term" value="P:Mo-molybdopterin cofactor biosynthetic process"/>
    <property type="evidence" value="ECO:0007669"/>
    <property type="project" value="InterPro"/>
</dbReference>
<dbReference type="AlphaFoldDB" id="A0A518DZP5"/>
<protein>
    <submittedName>
        <fullName evidence="2">Molybdopterin-guanine dinucleotide biosynthesis adapter protein</fullName>
    </submittedName>
</protein>
<dbReference type="EMBL" id="CP036433">
    <property type="protein sequence ID" value="QDU97309.1"/>
    <property type="molecule type" value="Genomic_DNA"/>
</dbReference>
<dbReference type="KEGG" id="lcre:Pla8534_51550"/>
<dbReference type="InterPro" id="IPR052539">
    <property type="entry name" value="MGD_biosynthesis_adapter"/>
</dbReference>
<sequence length="170" mass="18382">MKRLHIIGRKNSGKTTLVVDLVAWLTAAGKRVGTIKHTHHQHELDTPGKDSHRHRQAGAAAVGILSPGLNAVYWPTSDEHDSPARYQQMEPLFQACDLVLVEGHSRSTAPRIEVWRADTETEPIAAQDAGIVALVTDDPPPGSLAGSPLIWSRSDLAALAGNIEQLLADR</sequence>
<evidence type="ECO:0000313" key="3">
    <source>
        <dbReference type="Proteomes" id="UP000317648"/>
    </source>
</evidence>
<dbReference type="InterPro" id="IPR027417">
    <property type="entry name" value="P-loop_NTPase"/>
</dbReference>
<dbReference type="Proteomes" id="UP000317648">
    <property type="component" value="Chromosome"/>
</dbReference>
<dbReference type="OrthoDB" id="9786803at2"/>
<reference evidence="2 3" key="1">
    <citation type="submission" date="2019-02" db="EMBL/GenBank/DDBJ databases">
        <title>Deep-cultivation of Planctomycetes and their phenomic and genomic characterization uncovers novel biology.</title>
        <authorList>
            <person name="Wiegand S."/>
            <person name="Jogler M."/>
            <person name="Boedeker C."/>
            <person name="Pinto D."/>
            <person name="Vollmers J."/>
            <person name="Rivas-Marin E."/>
            <person name="Kohn T."/>
            <person name="Peeters S.H."/>
            <person name="Heuer A."/>
            <person name="Rast P."/>
            <person name="Oberbeckmann S."/>
            <person name="Bunk B."/>
            <person name="Jeske O."/>
            <person name="Meyerdierks A."/>
            <person name="Storesund J.E."/>
            <person name="Kallscheuer N."/>
            <person name="Luecker S."/>
            <person name="Lage O.M."/>
            <person name="Pohl T."/>
            <person name="Merkel B.J."/>
            <person name="Hornburger P."/>
            <person name="Mueller R.-W."/>
            <person name="Bruemmer F."/>
            <person name="Labrenz M."/>
            <person name="Spormann A.M."/>
            <person name="Op den Camp H."/>
            <person name="Overmann J."/>
            <person name="Amann R."/>
            <person name="Jetten M.S.M."/>
            <person name="Mascher T."/>
            <person name="Medema M.H."/>
            <person name="Devos D.P."/>
            <person name="Kaster A.-K."/>
            <person name="Ovreas L."/>
            <person name="Rohde M."/>
            <person name="Galperin M.Y."/>
            <person name="Jogler C."/>
        </authorList>
    </citation>
    <scope>NUCLEOTIDE SEQUENCE [LARGE SCALE GENOMIC DNA]</scope>
    <source>
        <strain evidence="2 3">Pla85_3_4</strain>
    </source>
</reference>
<gene>
    <name evidence="2" type="primary">mobB</name>
    <name evidence="2" type="ORF">Pla8534_51550</name>
</gene>
<dbReference type="Pfam" id="PF03205">
    <property type="entry name" value="MobB"/>
    <property type="match status" value="1"/>
</dbReference>
<dbReference type="NCBIfam" id="TIGR00176">
    <property type="entry name" value="mobB"/>
    <property type="match status" value="1"/>
</dbReference>
<name>A0A518DZP5_9BACT</name>
<proteinExistence type="predicted"/>
<dbReference type="SUPFAM" id="SSF52540">
    <property type="entry name" value="P-loop containing nucleoside triphosphate hydrolases"/>
    <property type="match status" value="1"/>
</dbReference>
<dbReference type="Gene3D" id="3.40.50.300">
    <property type="entry name" value="P-loop containing nucleotide triphosphate hydrolases"/>
    <property type="match status" value="1"/>
</dbReference>
<organism evidence="2 3">
    <name type="scientific">Lignipirellula cremea</name>
    <dbReference type="NCBI Taxonomy" id="2528010"/>
    <lineage>
        <taxon>Bacteria</taxon>
        <taxon>Pseudomonadati</taxon>
        <taxon>Planctomycetota</taxon>
        <taxon>Planctomycetia</taxon>
        <taxon>Pirellulales</taxon>
        <taxon>Pirellulaceae</taxon>
        <taxon>Lignipirellula</taxon>
    </lineage>
</organism>